<evidence type="ECO:0000313" key="2">
    <source>
        <dbReference type="Proteomes" id="UP000783796"/>
    </source>
</evidence>
<proteinExistence type="predicted"/>
<organism evidence="1 2">
    <name type="scientific">Candidatus Phocaeicola faecigallinarum</name>
    <dbReference type="NCBI Taxonomy" id="2838732"/>
    <lineage>
        <taxon>Bacteria</taxon>
        <taxon>Pseudomonadati</taxon>
        <taxon>Bacteroidota</taxon>
        <taxon>Bacteroidia</taxon>
        <taxon>Bacteroidales</taxon>
        <taxon>Bacteroidaceae</taxon>
        <taxon>Phocaeicola</taxon>
    </lineage>
</organism>
<protein>
    <submittedName>
        <fullName evidence="1">Uncharacterized protein</fullName>
    </submittedName>
</protein>
<accession>A0A948WY21</accession>
<gene>
    <name evidence="1" type="ORF">H9777_01305</name>
</gene>
<dbReference type="Proteomes" id="UP000783796">
    <property type="component" value="Unassembled WGS sequence"/>
</dbReference>
<name>A0A948WY21_9BACT</name>
<comment type="caution">
    <text evidence="1">The sequence shown here is derived from an EMBL/GenBank/DDBJ whole genome shotgun (WGS) entry which is preliminary data.</text>
</comment>
<reference evidence="1" key="2">
    <citation type="submission" date="2021-04" db="EMBL/GenBank/DDBJ databases">
        <authorList>
            <person name="Gilroy R."/>
        </authorList>
    </citation>
    <scope>NUCLEOTIDE SEQUENCE</scope>
    <source>
        <strain evidence="1">G4-2901</strain>
    </source>
</reference>
<sequence length="201" mass="23321">MINIYLETGKKSTSEYVFIEALLKILDIKKSLFRIECVNGKDNLPNARNTFIANTENGGKNLILFDADSPQNGGGFAKRKNELEETLKNIGVEADIFLFPNNRDDGDFETLISQLTQKEKHKRFFDCFEDYERCLGTDYLSPNLKGKLFTYISAMPMSKTKRDRLGQGQWFFENNDYWNLDSEALEPLKIYLKDYVRIEHS</sequence>
<dbReference type="EMBL" id="JAHLFW010000009">
    <property type="protein sequence ID" value="MBU3836968.1"/>
    <property type="molecule type" value="Genomic_DNA"/>
</dbReference>
<evidence type="ECO:0000313" key="1">
    <source>
        <dbReference type="EMBL" id="MBU3836968.1"/>
    </source>
</evidence>
<dbReference type="AlphaFoldDB" id="A0A948WY21"/>
<reference evidence="1" key="1">
    <citation type="journal article" date="2021" name="PeerJ">
        <title>Extensive microbial diversity within the chicken gut microbiome revealed by metagenomics and culture.</title>
        <authorList>
            <person name="Gilroy R."/>
            <person name="Ravi A."/>
            <person name="Getino M."/>
            <person name="Pursley I."/>
            <person name="Horton D.L."/>
            <person name="Alikhan N.F."/>
            <person name="Baker D."/>
            <person name="Gharbi K."/>
            <person name="Hall N."/>
            <person name="Watson M."/>
            <person name="Adriaenssens E.M."/>
            <person name="Foster-Nyarko E."/>
            <person name="Jarju S."/>
            <person name="Secka A."/>
            <person name="Antonio M."/>
            <person name="Oren A."/>
            <person name="Chaudhuri R.R."/>
            <person name="La Ragione R."/>
            <person name="Hildebrand F."/>
            <person name="Pallen M.J."/>
        </authorList>
    </citation>
    <scope>NUCLEOTIDE SEQUENCE</scope>
    <source>
        <strain evidence="1">G4-2901</strain>
    </source>
</reference>